<sequence length="36" mass="4153">MWYFVWILGLTAALSIGVINVMWYEAEQSFDPSKAD</sequence>
<keyword evidence="3" id="KW-1185">Reference proteome</keyword>
<proteinExistence type="predicted"/>
<protein>
    <submittedName>
        <fullName evidence="2">Cytochrome bd-I oxidase subunit CydX</fullName>
    </submittedName>
</protein>
<evidence type="ECO:0000313" key="2">
    <source>
        <dbReference type="EMBL" id="NFV80495.1"/>
    </source>
</evidence>
<evidence type="ECO:0000313" key="3">
    <source>
        <dbReference type="Proteomes" id="UP000480684"/>
    </source>
</evidence>
<dbReference type="EMBL" id="JAAIYP010000037">
    <property type="protein sequence ID" value="NFV80495.1"/>
    <property type="molecule type" value="Genomic_DNA"/>
</dbReference>
<accession>A0A7C9UZ77</accession>
<dbReference type="InterPro" id="IPR011724">
    <property type="entry name" value="Cyd_oper_YbgT"/>
</dbReference>
<gene>
    <name evidence="2" type="primary">cydX</name>
    <name evidence="2" type="ORF">G4223_10280</name>
</gene>
<organism evidence="2 3">
    <name type="scientific">Magnetospirillum aberrantis SpK</name>
    <dbReference type="NCBI Taxonomy" id="908842"/>
    <lineage>
        <taxon>Bacteria</taxon>
        <taxon>Pseudomonadati</taxon>
        <taxon>Pseudomonadota</taxon>
        <taxon>Alphaproteobacteria</taxon>
        <taxon>Rhodospirillales</taxon>
        <taxon>Rhodospirillaceae</taxon>
        <taxon>Magnetospirillum</taxon>
    </lineage>
</organism>
<feature type="transmembrane region" description="Helical" evidence="1">
    <location>
        <begin position="6"/>
        <end position="24"/>
    </location>
</feature>
<keyword evidence="1" id="KW-0472">Membrane</keyword>
<evidence type="ECO:0000256" key="1">
    <source>
        <dbReference type="SAM" id="Phobius"/>
    </source>
</evidence>
<name>A0A7C9UZ77_9PROT</name>
<comment type="caution">
    <text evidence="2">The sequence shown here is derived from an EMBL/GenBank/DDBJ whole genome shotgun (WGS) entry which is preliminary data.</text>
</comment>
<dbReference type="Proteomes" id="UP000480684">
    <property type="component" value="Unassembled WGS sequence"/>
</dbReference>
<dbReference type="RefSeq" id="WP_163678855.1">
    <property type="nucleotide sequence ID" value="NZ_JAAIYP010000037.1"/>
</dbReference>
<dbReference type="Pfam" id="PF08173">
    <property type="entry name" value="YbgT_YccB"/>
    <property type="match status" value="1"/>
</dbReference>
<keyword evidence="1" id="KW-0812">Transmembrane</keyword>
<reference evidence="2 3" key="1">
    <citation type="submission" date="2020-02" db="EMBL/GenBank/DDBJ databases">
        <authorList>
            <person name="Dziuba M."/>
            <person name="Kuznetsov B."/>
            <person name="Mardanov A."/>
            <person name="Ravin N."/>
            <person name="Grouzdev D."/>
        </authorList>
    </citation>
    <scope>NUCLEOTIDE SEQUENCE [LARGE SCALE GENOMIC DNA]</scope>
    <source>
        <strain evidence="2 3">SpK</strain>
    </source>
</reference>
<keyword evidence="1" id="KW-1133">Transmembrane helix</keyword>
<dbReference type="InterPro" id="IPR012994">
    <property type="entry name" value="YbgT_YccB"/>
</dbReference>
<dbReference type="AlphaFoldDB" id="A0A7C9UZ77"/>
<dbReference type="NCBIfam" id="TIGR02106">
    <property type="entry name" value="cyd_oper_ybgT"/>
    <property type="match status" value="1"/>
</dbReference>